<dbReference type="InterPro" id="IPR058636">
    <property type="entry name" value="Beta-barrel_YknX"/>
</dbReference>
<dbReference type="InterPro" id="IPR050465">
    <property type="entry name" value="UPF0194_transport"/>
</dbReference>
<evidence type="ECO:0000256" key="4">
    <source>
        <dbReference type="SAM" id="MobiDB-lite"/>
    </source>
</evidence>
<name>A0AAW4WI91_9FIRM</name>
<dbReference type="EMBL" id="JAJEQW010000009">
    <property type="protein sequence ID" value="MCC2242470.1"/>
    <property type="molecule type" value="Genomic_DNA"/>
</dbReference>
<dbReference type="Gene3D" id="2.40.420.20">
    <property type="match status" value="1"/>
</dbReference>
<evidence type="ECO:0000256" key="2">
    <source>
        <dbReference type="ARBA" id="ARBA00023054"/>
    </source>
</evidence>
<dbReference type="Pfam" id="PF25990">
    <property type="entry name" value="Beta-barrel_YknX"/>
    <property type="match status" value="1"/>
</dbReference>
<feature type="domain" description="YknX-like barrel-sandwich hybrid" evidence="6">
    <location>
        <begin position="78"/>
        <end position="205"/>
    </location>
</feature>
<protein>
    <submittedName>
        <fullName evidence="8">Efflux RND transporter periplasmic adaptor subunit</fullName>
    </submittedName>
</protein>
<comment type="caution">
    <text evidence="8">The sequence shown here is derived from an EMBL/GenBank/DDBJ whole genome shotgun (WGS) entry which is preliminary data.</text>
</comment>
<dbReference type="Gene3D" id="2.40.50.100">
    <property type="match status" value="1"/>
</dbReference>
<dbReference type="PANTHER" id="PTHR32347">
    <property type="entry name" value="EFFLUX SYSTEM COMPONENT YKNX-RELATED"/>
    <property type="match status" value="1"/>
</dbReference>
<dbReference type="RefSeq" id="WP_022243926.1">
    <property type="nucleotide sequence ID" value="NZ_JAJEQW010000009.1"/>
</dbReference>
<organism evidence="8 9">
    <name type="scientific">Roseburia amylophila</name>
    <dbReference type="NCBI Taxonomy" id="2981794"/>
    <lineage>
        <taxon>Bacteria</taxon>
        <taxon>Bacillati</taxon>
        <taxon>Bacillota</taxon>
        <taxon>Clostridia</taxon>
        <taxon>Lachnospirales</taxon>
        <taxon>Lachnospiraceae</taxon>
        <taxon>Roseburia</taxon>
    </lineage>
</organism>
<keyword evidence="2 3" id="KW-0175">Coiled coil</keyword>
<feature type="region of interest" description="Disordered" evidence="4">
    <location>
        <begin position="399"/>
        <end position="463"/>
    </location>
</feature>
<evidence type="ECO:0000256" key="3">
    <source>
        <dbReference type="SAM" id="Coils"/>
    </source>
</evidence>
<dbReference type="PANTHER" id="PTHR32347:SF14">
    <property type="entry name" value="EFFLUX SYSTEM COMPONENT YKNX-RELATED"/>
    <property type="match status" value="1"/>
</dbReference>
<gene>
    <name evidence="8" type="ORF">LKD47_09200</name>
</gene>
<feature type="compositionally biased region" description="Acidic residues" evidence="4">
    <location>
        <begin position="434"/>
        <end position="445"/>
    </location>
</feature>
<dbReference type="Gene3D" id="2.40.30.170">
    <property type="match status" value="1"/>
</dbReference>
<proteinExistence type="predicted"/>
<evidence type="ECO:0000259" key="6">
    <source>
        <dbReference type="Pfam" id="PF25984"/>
    </source>
</evidence>
<comment type="subcellular location">
    <subcellularLocation>
        <location evidence="1">Cell envelope</location>
    </subcellularLocation>
</comment>
<feature type="transmembrane region" description="Helical" evidence="5">
    <location>
        <begin position="6"/>
        <end position="27"/>
    </location>
</feature>
<feature type="compositionally biased region" description="Polar residues" evidence="4">
    <location>
        <begin position="448"/>
        <end position="457"/>
    </location>
</feature>
<feature type="coiled-coil region" evidence="3">
    <location>
        <begin position="101"/>
        <end position="185"/>
    </location>
</feature>
<evidence type="ECO:0000313" key="8">
    <source>
        <dbReference type="EMBL" id="MCC2242470.1"/>
    </source>
</evidence>
<dbReference type="Proteomes" id="UP001198893">
    <property type="component" value="Unassembled WGS sequence"/>
</dbReference>
<evidence type="ECO:0000313" key="9">
    <source>
        <dbReference type="Proteomes" id="UP001198893"/>
    </source>
</evidence>
<keyword evidence="5" id="KW-0472">Membrane</keyword>
<dbReference type="AlphaFoldDB" id="A0AAW4WI91"/>
<feature type="domain" description="YknX-like beta-barrel" evidence="7">
    <location>
        <begin position="219"/>
        <end position="305"/>
    </location>
</feature>
<evidence type="ECO:0000256" key="5">
    <source>
        <dbReference type="SAM" id="Phobius"/>
    </source>
</evidence>
<dbReference type="InterPro" id="IPR058639">
    <property type="entry name" value="BSH_YknX-like"/>
</dbReference>
<sequence>MSKKKVGIIIGVIAAAVVAAGVGFYFLKGRSSGGNSADKVYVEKVSAIMNQSAGINNRYSGVVEPQETLEINKDSERKVKEVYVSVGDEVEEGTVLFSYDTEELQMQIDQAKLEMEGIANDISNSNAQIAELQKEKASAPEDQQFEYTTQIQTLQTSIKQSEYNKKSKQAEIDKYQKSIDNSEVTSKMAGVVKEINENGVDPNGNTAAYMKILATGEYRVKGTIDETSVGTISEGTQVILRSRLDETQTWTGSISKIDTESTQTDSNSSYMYDGGSSGDSASKYSFYVTLDSTDGLMLGQHLYIEPDYGQGEVEEKEGVWLYGYYIVQDDGDPYVWAADKKNRLEKRKVELGEYDENLDEYEIKSGLSEDDLIAFPMQGLYEGVTAVTNMEEVDYSSPLYNQESTDDSGMDEGMYDEYGTESMDEGMYNTDGTEYMDEGMYDEAGTEFTDSGESGATDSEVVE</sequence>
<dbReference type="SUPFAM" id="SSF111369">
    <property type="entry name" value="HlyD-like secretion proteins"/>
    <property type="match status" value="1"/>
</dbReference>
<keyword evidence="5" id="KW-1133">Transmembrane helix</keyword>
<accession>A0AAW4WI91</accession>
<feature type="compositionally biased region" description="Acidic residues" evidence="4">
    <location>
        <begin position="404"/>
        <end position="424"/>
    </location>
</feature>
<keyword evidence="5" id="KW-0812">Transmembrane</keyword>
<evidence type="ECO:0000259" key="7">
    <source>
        <dbReference type="Pfam" id="PF25990"/>
    </source>
</evidence>
<dbReference type="GO" id="GO:0030313">
    <property type="term" value="C:cell envelope"/>
    <property type="evidence" value="ECO:0007669"/>
    <property type="project" value="UniProtKB-SubCell"/>
</dbReference>
<reference evidence="8" key="1">
    <citation type="submission" date="2021-10" db="EMBL/GenBank/DDBJ databases">
        <title>Anaerobic single-cell dispensing facilitates the cultivation of human gut bacteria.</title>
        <authorList>
            <person name="Afrizal A."/>
        </authorList>
    </citation>
    <scope>NUCLEOTIDE SEQUENCE</scope>
    <source>
        <strain evidence="8">CLA-AA-H204</strain>
    </source>
</reference>
<dbReference type="Pfam" id="PF25984">
    <property type="entry name" value="BSH_YknX"/>
    <property type="match status" value="1"/>
</dbReference>
<evidence type="ECO:0000256" key="1">
    <source>
        <dbReference type="ARBA" id="ARBA00004196"/>
    </source>
</evidence>